<protein>
    <submittedName>
        <fullName evidence="1">Uncharacterized protein</fullName>
    </submittedName>
</protein>
<comment type="caution">
    <text evidence="1">The sequence shown here is derived from an EMBL/GenBank/DDBJ whole genome shotgun (WGS) entry which is preliminary data.</text>
</comment>
<accession>A0A4Y2GNI5</accession>
<evidence type="ECO:0000313" key="1">
    <source>
        <dbReference type="EMBL" id="GBM55113.1"/>
    </source>
</evidence>
<sequence>MRYARKPLTAPPGGKIRSYHSYLKNGTKYGEKVNYKVVQHHRFITKKHLAHKNDTNEKHKTNIRSIALNKTALAGSSICHAQNGILQQQYTSGHGTALPAAHCTTWQVTRWHKHQ</sequence>
<gene>
    <name evidence="1" type="ORF">AVEN_208626_1</name>
</gene>
<name>A0A4Y2GNI5_ARAVE</name>
<reference evidence="1 2" key="1">
    <citation type="journal article" date="2019" name="Sci. Rep.">
        <title>Orb-weaving spider Araneus ventricosus genome elucidates the spidroin gene catalogue.</title>
        <authorList>
            <person name="Kono N."/>
            <person name="Nakamura H."/>
            <person name="Ohtoshi R."/>
            <person name="Moran D.A.P."/>
            <person name="Shinohara A."/>
            <person name="Yoshida Y."/>
            <person name="Fujiwara M."/>
            <person name="Mori M."/>
            <person name="Tomita M."/>
            <person name="Arakawa K."/>
        </authorList>
    </citation>
    <scope>NUCLEOTIDE SEQUENCE [LARGE SCALE GENOMIC DNA]</scope>
</reference>
<dbReference type="Proteomes" id="UP000499080">
    <property type="component" value="Unassembled WGS sequence"/>
</dbReference>
<dbReference type="EMBL" id="BGPR01001486">
    <property type="protein sequence ID" value="GBM55113.1"/>
    <property type="molecule type" value="Genomic_DNA"/>
</dbReference>
<proteinExistence type="predicted"/>
<evidence type="ECO:0000313" key="2">
    <source>
        <dbReference type="Proteomes" id="UP000499080"/>
    </source>
</evidence>
<dbReference type="AlphaFoldDB" id="A0A4Y2GNI5"/>
<organism evidence="1 2">
    <name type="scientific">Araneus ventricosus</name>
    <name type="common">Orbweaver spider</name>
    <name type="synonym">Epeira ventricosa</name>
    <dbReference type="NCBI Taxonomy" id="182803"/>
    <lineage>
        <taxon>Eukaryota</taxon>
        <taxon>Metazoa</taxon>
        <taxon>Ecdysozoa</taxon>
        <taxon>Arthropoda</taxon>
        <taxon>Chelicerata</taxon>
        <taxon>Arachnida</taxon>
        <taxon>Araneae</taxon>
        <taxon>Araneomorphae</taxon>
        <taxon>Entelegynae</taxon>
        <taxon>Araneoidea</taxon>
        <taxon>Araneidae</taxon>
        <taxon>Araneus</taxon>
    </lineage>
</organism>
<keyword evidence="2" id="KW-1185">Reference proteome</keyword>